<dbReference type="AlphaFoldDB" id="A0A918JZQ4"/>
<dbReference type="GO" id="GO:0033104">
    <property type="term" value="C:type VI protein secretion system complex"/>
    <property type="evidence" value="ECO:0007669"/>
    <property type="project" value="InterPro"/>
</dbReference>
<evidence type="ECO:0000313" key="1">
    <source>
        <dbReference type="EMBL" id="GGX34490.1"/>
    </source>
</evidence>
<comment type="caution">
    <text evidence="1">The sequence shown here is derived from an EMBL/GenBank/DDBJ whole genome shotgun (WGS) entry which is preliminary data.</text>
</comment>
<keyword evidence="2" id="KW-1185">Reference proteome</keyword>
<proteinExistence type="predicted"/>
<gene>
    <name evidence="1" type="ORF">GCM10007384_38880</name>
</gene>
<reference evidence="1 2" key="1">
    <citation type="journal article" date="2014" name="Int. J. Syst. Evol. Microbiol.">
        <title>Complete genome sequence of Corynebacterium casei LMG S-19264T (=DSM 44701T), isolated from a smear-ripened cheese.</title>
        <authorList>
            <consortium name="US DOE Joint Genome Institute (JGI-PGF)"/>
            <person name="Walter F."/>
            <person name="Albersmeier A."/>
            <person name="Kalinowski J."/>
            <person name="Ruckert C."/>
        </authorList>
    </citation>
    <scope>NUCLEOTIDE SEQUENCE [LARGE SCALE GENOMIC DNA]</scope>
    <source>
        <strain evidence="1 2">KCTC 12285</strain>
    </source>
</reference>
<dbReference type="RefSeq" id="WP_027413917.1">
    <property type="nucleotide sequence ID" value="NZ_BMWS01000046.1"/>
</dbReference>
<evidence type="ECO:0000313" key="2">
    <source>
        <dbReference type="Proteomes" id="UP000601108"/>
    </source>
</evidence>
<dbReference type="InterPro" id="IPR041408">
    <property type="entry name" value="Hcp_Tssd"/>
</dbReference>
<organism evidence="1 2">
    <name type="scientific">Aquimarina muelleri</name>
    <dbReference type="NCBI Taxonomy" id="279356"/>
    <lineage>
        <taxon>Bacteria</taxon>
        <taxon>Pseudomonadati</taxon>
        <taxon>Bacteroidota</taxon>
        <taxon>Flavobacteriia</taxon>
        <taxon>Flavobacteriales</taxon>
        <taxon>Flavobacteriaceae</taxon>
        <taxon>Aquimarina</taxon>
    </lineage>
</organism>
<sequence length="117" mass="13467">MIVLAKLFFLGIEKEVQNVQIVYQRIINHKTGRPTTEVQGGYLQLSFESSKDDEVFEYYSGKPSERIPGDERFCFLNPGELVFYPGSYDNPPVKRYTFSDATITNIRVKFTATGWNI</sequence>
<dbReference type="Pfam" id="PF17642">
    <property type="entry name" value="TssD"/>
    <property type="match status" value="1"/>
</dbReference>
<protein>
    <submittedName>
        <fullName evidence="1">Uncharacterized protein</fullName>
    </submittedName>
</protein>
<dbReference type="EMBL" id="BMWS01000046">
    <property type="protein sequence ID" value="GGX34490.1"/>
    <property type="molecule type" value="Genomic_DNA"/>
</dbReference>
<name>A0A918JZQ4_9FLAO</name>
<accession>A0A918JZQ4</accession>
<dbReference type="Proteomes" id="UP000601108">
    <property type="component" value="Unassembled WGS sequence"/>
</dbReference>